<dbReference type="SUPFAM" id="SSF56235">
    <property type="entry name" value="N-terminal nucleophile aminohydrolases (Ntn hydrolases)"/>
    <property type="match status" value="2"/>
</dbReference>
<dbReference type="EMBL" id="NHYE01005529">
    <property type="protein sequence ID" value="PPQ70760.1"/>
    <property type="molecule type" value="Genomic_DNA"/>
</dbReference>
<dbReference type="Gene3D" id="3.40.50.620">
    <property type="entry name" value="HUPs"/>
    <property type="match status" value="4"/>
</dbReference>
<name>A0A409VX14_9AGAR</name>
<dbReference type="InterPro" id="IPR029055">
    <property type="entry name" value="Ntn_hydrolases_N"/>
</dbReference>
<accession>A0A409VX14</accession>
<evidence type="ECO:0000256" key="4">
    <source>
        <dbReference type="ARBA" id="ARBA00022962"/>
    </source>
</evidence>
<dbReference type="PANTHER" id="PTHR43284">
    <property type="entry name" value="ASPARAGINE SYNTHETASE (GLUTAMINE-HYDROLYZING)"/>
    <property type="match status" value="1"/>
</dbReference>
<keyword evidence="2" id="KW-0547">Nucleotide-binding</keyword>
<evidence type="ECO:0000256" key="1">
    <source>
        <dbReference type="ARBA" id="ARBA00005752"/>
    </source>
</evidence>
<dbReference type="InterPro" id="IPR006426">
    <property type="entry name" value="Asn_synth_AEB"/>
</dbReference>
<dbReference type="Pfam" id="PF13537">
    <property type="entry name" value="GATase_7"/>
    <property type="match status" value="2"/>
</dbReference>
<gene>
    <name evidence="6" type="ORF">CVT26_014710</name>
</gene>
<dbReference type="OrthoDB" id="409189at2759"/>
<feature type="domain" description="Glutamine amidotransferase type-2" evidence="5">
    <location>
        <begin position="659"/>
        <end position="872"/>
    </location>
</feature>
<dbReference type="Proteomes" id="UP000284706">
    <property type="component" value="Unassembled WGS sequence"/>
</dbReference>
<dbReference type="Pfam" id="PF00733">
    <property type="entry name" value="Asn_synthase"/>
    <property type="match status" value="2"/>
</dbReference>
<evidence type="ECO:0000256" key="3">
    <source>
        <dbReference type="ARBA" id="ARBA00022840"/>
    </source>
</evidence>
<dbReference type="STRING" id="231916.A0A409VX14"/>
<comment type="similarity">
    <text evidence="1">Belongs to the asparagine synthetase family.</text>
</comment>
<sequence length="1356" mass="151940">MCGLTGSYTVSPTTPDPALEKQLQNSIAALNHRGPDSHGTYVSEDGRVGLGHARLSIIDVEGGAQPLHSLEGDVHAIVNGELYDYVQLREDLEKRGRVFRTFSDSELVVHLYKIHGLNLVQFLRGEFAFILYDSERKLLFAARDRFGIKPLYYTLRDDRLIIASEMKALLAYGWKPEWDVHSIVEGGEYNDNRTLFKGVYKVPAGHHLTFNRMGQLKIQPWWDHPFQDQHIPETRTVDEIIQGLRQRMVDAVRVRLRSDVPLAISLSGGLDSASVAGIATSLLREKNPKAKVATFTLAFPARGDVDEGPVAKRMAEFIGADIHMVTPTEADLVANLEAAVYHTEHPVHTMHPSGRLILSEAIRAAGYKVTITGEGSDEFQGGYSFLLADFLRAPDHASASLGIPLPTQVELAKILEVRQKLPPPQEHVSIEDVSIHDHKLGRGMLGGISTPRFCASIALPARVFKPDIVDKYAVEDRTMIIAEGMRPEARAKMINGTWHPLHAALYSAGNLVLPWLLNEVGDRTEMGHSVEGRQPFLDHKMIEYLDKVPPSLKIRPKKTPNGDWIFTEKWLLREAMKPYITEEIYQRTKAQYNSPLSNPKQNGVAHEPENTLTPLQVYLQKRVTKERVEKLGFFNWEIIRPVLDAYIQHPETPKDGVMCGITASYVTSVEVTPDPATLEAQLRASIRTLQYRGPDASGIYISDDGRVGLGHARLSIIDLEGGNQPLHDLEGDVHAIVNGELYDYAILRQQLEAQGRIFQTFSDSELVIHLYKIHGLNLVQFLRGEFAFVLYDSRRKLLFAVRDRLGVKPLFYTLSHGKLLIASEIKAFMDFGWKAEWDVQSILETGELNDNRTVFKGVYKLSPAHHLLFTRMGQLKVQPYWNHNFRDRNLPETRSVDELIQGVRERMIDAVRARLRSDVPLAVSLSGGLDSASIAGIASALLREKNPKAKVVTFTLAFPGKFACHVHHLVISLPSFISERGDVDEGPVAQRQAEFIGADCHMVTPSEGDLLAKFDDVVYHSEEPVHTMHAAGKMVLNETIRREGYKVCLTGEGSDENQGGYAFLLADFLRAPDPASLSLGFPIPTAAELQNCLELRQKMPLPQDHVAIDDFSTTDHKLGRAMLGGISTVRVWATLGLPLKLVHPKVAKELWNDDRSMVIAEGFRPESRAQMINGSWHPLHCALYTVSTIMLPMLLNQVGDRPELANSIEGRQPFTDHKLIEYMNTIPPQKTSDGQWTFIEKWILRQAVKPFVTDEIYQRRKAQYNAPIPPTKMNGDASGVKPLTPLQAYLKERVTEERVNKLGFLDWGNIDALLADYIRDPQTPKDGGLDKRARVLLSISSYTVLQEKFKVPTAVF</sequence>
<keyword evidence="3" id="KW-0067">ATP-binding</keyword>
<dbReference type="Gene3D" id="3.60.20.10">
    <property type="entry name" value="Glutamine Phosphoribosylpyrophosphate, subunit 1, domain 1"/>
    <property type="match status" value="2"/>
</dbReference>
<dbReference type="InterPro" id="IPR017932">
    <property type="entry name" value="GATase_2_dom"/>
</dbReference>
<comment type="caution">
    <text evidence="6">The sequence shown here is derived from an EMBL/GenBank/DDBJ whole genome shotgun (WGS) entry which is preliminary data.</text>
</comment>
<proteinExistence type="inferred from homology"/>
<dbReference type="CDD" id="cd01991">
    <property type="entry name" value="Asn_synthase_B_C"/>
    <property type="match status" value="2"/>
</dbReference>
<dbReference type="InterPro" id="IPR014729">
    <property type="entry name" value="Rossmann-like_a/b/a_fold"/>
</dbReference>
<dbReference type="InterPro" id="IPR051786">
    <property type="entry name" value="ASN_synthetase/amidase"/>
</dbReference>
<dbReference type="InParanoid" id="A0A409VX14"/>
<keyword evidence="7" id="KW-1185">Reference proteome</keyword>
<dbReference type="GO" id="GO:0005829">
    <property type="term" value="C:cytosol"/>
    <property type="evidence" value="ECO:0007669"/>
    <property type="project" value="TreeGrafter"/>
</dbReference>
<dbReference type="InterPro" id="IPR001962">
    <property type="entry name" value="Asn_synthase"/>
</dbReference>
<dbReference type="SUPFAM" id="SSF52402">
    <property type="entry name" value="Adenine nucleotide alpha hydrolases-like"/>
    <property type="match status" value="2"/>
</dbReference>
<organism evidence="6 7">
    <name type="scientific">Gymnopilus dilepis</name>
    <dbReference type="NCBI Taxonomy" id="231916"/>
    <lineage>
        <taxon>Eukaryota</taxon>
        <taxon>Fungi</taxon>
        <taxon>Dikarya</taxon>
        <taxon>Basidiomycota</taxon>
        <taxon>Agaricomycotina</taxon>
        <taxon>Agaricomycetes</taxon>
        <taxon>Agaricomycetidae</taxon>
        <taxon>Agaricales</taxon>
        <taxon>Agaricineae</taxon>
        <taxon>Hymenogastraceae</taxon>
        <taxon>Gymnopilus</taxon>
    </lineage>
</organism>
<evidence type="ECO:0000259" key="5">
    <source>
        <dbReference type="PROSITE" id="PS51278"/>
    </source>
</evidence>
<dbReference type="GO" id="GO:0005524">
    <property type="term" value="F:ATP binding"/>
    <property type="evidence" value="ECO:0007669"/>
    <property type="project" value="UniProtKB-KW"/>
</dbReference>
<feature type="domain" description="Glutamine amidotransferase type-2" evidence="5">
    <location>
        <begin position="2"/>
        <end position="213"/>
    </location>
</feature>
<protein>
    <recommendedName>
        <fullName evidence="5">Glutamine amidotransferase type-2 domain-containing protein</fullName>
    </recommendedName>
</protein>
<keyword evidence="4" id="KW-0315">Glutamine amidotransferase</keyword>
<dbReference type="GO" id="GO:0004066">
    <property type="term" value="F:asparagine synthase (glutamine-hydrolyzing) activity"/>
    <property type="evidence" value="ECO:0007669"/>
    <property type="project" value="InterPro"/>
</dbReference>
<dbReference type="NCBIfam" id="TIGR01536">
    <property type="entry name" value="asn_synth_AEB"/>
    <property type="match status" value="2"/>
</dbReference>
<reference evidence="6 7" key="1">
    <citation type="journal article" date="2018" name="Evol. Lett.">
        <title>Horizontal gene cluster transfer increased hallucinogenic mushroom diversity.</title>
        <authorList>
            <person name="Reynolds H.T."/>
            <person name="Vijayakumar V."/>
            <person name="Gluck-Thaler E."/>
            <person name="Korotkin H.B."/>
            <person name="Matheny P.B."/>
            <person name="Slot J.C."/>
        </authorList>
    </citation>
    <scope>NUCLEOTIDE SEQUENCE [LARGE SCALE GENOMIC DNA]</scope>
    <source>
        <strain evidence="6 7">SRW20</strain>
    </source>
</reference>
<dbReference type="PROSITE" id="PS51278">
    <property type="entry name" value="GATASE_TYPE_2"/>
    <property type="match status" value="2"/>
</dbReference>
<evidence type="ECO:0000256" key="2">
    <source>
        <dbReference type="ARBA" id="ARBA00022741"/>
    </source>
</evidence>
<dbReference type="GO" id="GO:0006529">
    <property type="term" value="P:asparagine biosynthetic process"/>
    <property type="evidence" value="ECO:0007669"/>
    <property type="project" value="InterPro"/>
</dbReference>
<dbReference type="InterPro" id="IPR033738">
    <property type="entry name" value="AsnB_N"/>
</dbReference>
<dbReference type="PANTHER" id="PTHR43284:SF1">
    <property type="entry name" value="ASPARAGINE SYNTHETASE"/>
    <property type="match status" value="1"/>
</dbReference>
<evidence type="ECO:0000313" key="6">
    <source>
        <dbReference type="EMBL" id="PPQ70760.1"/>
    </source>
</evidence>
<evidence type="ECO:0000313" key="7">
    <source>
        <dbReference type="Proteomes" id="UP000284706"/>
    </source>
</evidence>
<dbReference type="CDD" id="cd00712">
    <property type="entry name" value="AsnB"/>
    <property type="match status" value="2"/>
</dbReference>